<evidence type="ECO:0000256" key="2">
    <source>
        <dbReference type="ARBA" id="ARBA00022448"/>
    </source>
</evidence>
<dbReference type="Pfam" id="PF00497">
    <property type="entry name" value="SBP_bac_3"/>
    <property type="match status" value="1"/>
</dbReference>
<dbReference type="InterPro" id="IPR001638">
    <property type="entry name" value="Solute-binding_3/MltF_N"/>
</dbReference>
<accession>A0ABU4AJ20</accession>
<evidence type="ECO:0000256" key="4">
    <source>
        <dbReference type="RuleBase" id="RU003744"/>
    </source>
</evidence>
<comment type="similarity">
    <text evidence="1 4">Belongs to the bacterial solute-binding protein 3 family.</text>
</comment>
<evidence type="ECO:0000313" key="7">
    <source>
        <dbReference type="EMBL" id="MDV6226247.1"/>
    </source>
</evidence>
<feature type="signal peptide" evidence="5">
    <location>
        <begin position="1"/>
        <end position="23"/>
    </location>
</feature>
<evidence type="ECO:0000256" key="5">
    <source>
        <dbReference type="SAM" id="SignalP"/>
    </source>
</evidence>
<dbReference type="Proteomes" id="UP001185659">
    <property type="component" value="Unassembled WGS sequence"/>
</dbReference>
<keyword evidence="2" id="KW-0813">Transport</keyword>
<proteinExistence type="inferred from homology"/>
<sequence>MKKLVKALLGSAVVAVMAAPASAATLDDVKAKGHVQCGVNTGLIGFSAPDDDGNWTGLDVDFCRALAAAIFDDPDAVQFSPLSAKDRFTALQSGEVDVLSRNTTWTISRDTALGLNFAGVTYYDGQGFMVNAKNLPDIKSALQLSGATVCVQAGTTTELNLADYFKANNMEYNPVVFEKFEEVNSAYDAGRCDVYTTDQSGLYAVRLNLASPGDHIVLPEIISKEPLGPAVRHGDDQWLDIVKWTYYALVNAEELGVNKDNLEEKMQSDNPELRRLLGTEEGGKLGTDLGLTNDFAVRIVKHVGNYGDIFERNVGAESPLKISRGINALWTKGGLQYGMPIR</sequence>
<gene>
    <name evidence="7" type="ORF">R2G56_08110</name>
</gene>
<dbReference type="InterPro" id="IPR051455">
    <property type="entry name" value="Bact_solute-bind_prot3"/>
</dbReference>
<dbReference type="Gene3D" id="3.40.190.10">
    <property type="entry name" value="Periplasmic binding protein-like II"/>
    <property type="match status" value="2"/>
</dbReference>
<protein>
    <submittedName>
        <fullName evidence="7">Amino acid ABC transporter substrate-binding protein</fullName>
    </submittedName>
</protein>
<organism evidence="7 8">
    <name type="scientific">Nitratireductor aquimarinus</name>
    <dbReference type="NCBI Taxonomy" id="889300"/>
    <lineage>
        <taxon>Bacteria</taxon>
        <taxon>Pseudomonadati</taxon>
        <taxon>Pseudomonadota</taxon>
        <taxon>Alphaproteobacteria</taxon>
        <taxon>Hyphomicrobiales</taxon>
        <taxon>Phyllobacteriaceae</taxon>
        <taxon>Nitratireductor</taxon>
    </lineage>
</organism>
<dbReference type="PANTHER" id="PTHR30085:SF7">
    <property type="entry name" value="AMINO-ACID ABC TRANSPORTER-BINDING PROTEIN YHDW-RELATED"/>
    <property type="match status" value="1"/>
</dbReference>
<dbReference type="RefSeq" id="WP_113154860.1">
    <property type="nucleotide sequence ID" value="NZ_JAEKJX010000001.1"/>
</dbReference>
<name>A0ABU4AJ20_9HYPH</name>
<dbReference type="SMART" id="SM00062">
    <property type="entry name" value="PBPb"/>
    <property type="match status" value="1"/>
</dbReference>
<keyword evidence="3 5" id="KW-0732">Signal</keyword>
<evidence type="ECO:0000256" key="3">
    <source>
        <dbReference type="ARBA" id="ARBA00022729"/>
    </source>
</evidence>
<dbReference type="PROSITE" id="PS01039">
    <property type="entry name" value="SBP_BACTERIAL_3"/>
    <property type="match status" value="1"/>
</dbReference>
<dbReference type="SUPFAM" id="SSF53850">
    <property type="entry name" value="Periplasmic binding protein-like II"/>
    <property type="match status" value="1"/>
</dbReference>
<dbReference type="EMBL" id="JAWLIP010000003">
    <property type="protein sequence ID" value="MDV6226247.1"/>
    <property type="molecule type" value="Genomic_DNA"/>
</dbReference>
<evidence type="ECO:0000313" key="8">
    <source>
        <dbReference type="Proteomes" id="UP001185659"/>
    </source>
</evidence>
<feature type="domain" description="Solute-binding protein family 3/N-terminal" evidence="6">
    <location>
        <begin position="34"/>
        <end position="270"/>
    </location>
</feature>
<evidence type="ECO:0000259" key="6">
    <source>
        <dbReference type="SMART" id="SM00062"/>
    </source>
</evidence>
<reference evidence="7 8" key="1">
    <citation type="submission" date="2023-10" db="EMBL/GenBank/DDBJ databases">
        <authorList>
            <person name="Venkata Ramana C."/>
            <person name="Sasikala C."/>
            <person name="Dhurka M."/>
        </authorList>
    </citation>
    <scope>NUCLEOTIDE SEQUENCE [LARGE SCALE GENOMIC DNA]</scope>
    <source>
        <strain evidence="7 8">KCTC 32151</strain>
    </source>
</reference>
<feature type="chain" id="PRO_5045648511" evidence="5">
    <location>
        <begin position="24"/>
        <end position="342"/>
    </location>
</feature>
<keyword evidence="8" id="KW-1185">Reference proteome</keyword>
<dbReference type="InterPro" id="IPR018313">
    <property type="entry name" value="SBP_3_CS"/>
</dbReference>
<dbReference type="PANTHER" id="PTHR30085">
    <property type="entry name" value="AMINO ACID ABC TRANSPORTER PERMEASE"/>
    <property type="match status" value="1"/>
</dbReference>
<comment type="caution">
    <text evidence="7">The sequence shown here is derived from an EMBL/GenBank/DDBJ whole genome shotgun (WGS) entry which is preliminary data.</text>
</comment>
<dbReference type="CDD" id="cd13692">
    <property type="entry name" value="PBP2_BztA"/>
    <property type="match status" value="1"/>
</dbReference>
<evidence type="ECO:0000256" key="1">
    <source>
        <dbReference type="ARBA" id="ARBA00010333"/>
    </source>
</evidence>